<dbReference type="WBParaSite" id="Minc3s02531g30499">
    <property type="protein sequence ID" value="Minc3s02531g30499"/>
    <property type="gene ID" value="Minc3s02531g30499"/>
</dbReference>
<protein>
    <submittedName>
        <fullName evidence="2">Uncharacterized protein</fullName>
    </submittedName>
</protein>
<reference evidence="2" key="1">
    <citation type="submission" date="2022-11" db="UniProtKB">
        <authorList>
            <consortium name="WormBaseParasite"/>
        </authorList>
    </citation>
    <scope>IDENTIFICATION</scope>
</reference>
<proteinExistence type="predicted"/>
<dbReference type="Proteomes" id="UP000887563">
    <property type="component" value="Unplaced"/>
</dbReference>
<evidence type="ECO:0000313" key="2">
    <source>
        <dbReference type="WBParaSite" id="Minc3s02531g30499"/>
    </source>
</evidence>
<keyword evidence="1" id="KW-1185">Reference proteome</keyword>
<name>A0A914MZ12_MELIC</name>
<sequence length="104" mass="12749">MILFNFKLILLILVVLSYCWGLNWFQYVQIVYVIDKHIIKQESAKTFIKINEEENNLNYKQLNKHVNAHHWKLILKKLNVNQMELEKWTKCQNSFVKKQKEHYK</sequence>
<organism evidence="1 2">
    <name type="scientific">Meloidogyne incognita</name>
    <name type="common">Southern root-knot nematode worm</name>
    <name type="synonym">Oxyuris incognita</name>
    <dbReference type="NCBI Taxonomy" id="6306"/>
    <lineage>
        <taxon>Eukaryota</taxon>
        <taxon>Metazoa</taxon>
        <taxon>Ecdysozoa</taxon>
        <taxon>Nematoda</taxon>
        <taxon>Chromadorea</taxon>
        <taxon>Rhabditida</taxon>
        <taxon>Tylenchina</taxon>
        <taxon>Tylenchomorpha</taxon>
        <taxon>Tylenchoidea</taxon>
        <taxon>Meloidogynidae</taxon>
        <taxon>Meloidogyninae</taxon>
        <taxon>Meloidogyne</taxon>
        <taxon>Meloidogyne incognita group</taxon>
    </lineage>
</organism>
<accession>A0A914MZ12</accession>
<evidence type="ECO:0000313" key="1">
    <source>
        <dbReference type="Proteomes" id="UP000887563"/>
    </source>
</evidence>
<dbReference type="AlphaFoldDB" id="A0A914MZ12"/>